<feature type="domain" description="Phosphoadenosine phosphosulphate reductase" evidence="2">
    <location>
        <begin position="199"/>
        <end position="265"/>
    </location>
</feature>
<feature type="domain" description="Phosphoadenosine phosphosulphate reductase" evidence="2">
    <location>
        <begin position="83"/>
        <end position="150"/>
    </location>
</feature>
<proteinExistence type="predicted"/>
<evidence type="ECO:0000313" key="4">
    <source>
        <dbReference type="Proteomes" id="UP000663525"/>
    </source>
</evidence>
<dbReference type="AlphaFoldDB" id="A0A897MZ74"/>
<sequence length="359" mass="41150">MPKAVSTGASSAAESDSSGPERHLQRHLITYHYTMSQQSEFPEYLDVDYTDGEGEDPEDYASIEDKIEKAIEVTREGLEQYENPVVMWTGGKDSTLTLYFVKEVADRFDLEVPPVVFIDHYQHFDELIDFVEHWADEWDLEVIWARNTDVGDYVDEHGLEPGDDIPIDALSEHNRHHVRELLEYEEETFPFLLDTYVGNHLLKTVALNDTLEAHDVDAVLSGVRWDEQEARADETFFSPRHDPDIYPPHDRVQPILQFTEADVWETFWNFVVPDTVKAFPEDGYVPQGQDDLPDGVGKEDVPVSPKYFAGFRSLGSEVSTDKAAEEPAWLQDMANTTERAGRAQDKEDLMERLRDLGYM</sequence>
<dbReference type="Gene3D" id="3.40.50.620">
    <property type="entry name" value="HUPs"/>
    <property type="match status" value="1"/>
</dbReference>
<evidence type="ECO:0000313" key="3">
    <source>
        <dbReference type="EMBL" id="QSG05757.1"/>
    </source>
</evidence>
<dbReference type="PANTHER" id="PTHR43196:SF1">
    <property type="entry name" value="SULFATE ADENYLYLTRANSFERASE SUBUNIT 2"/>
    <property type="match status" value="1"/>
</dbReference>
<feature type="region of interest" description="Disordered" evidence="1">
    <location>
        <begin position="1"/>
        <end position="23"/>
    </location>
</feature>
<accession>A0A897MZ74</accession>
<evidence type="ECO:0000256" key="1">
    <source>
        <dbReference type="SAM" id="MobiDB-lite"/>
    </source>
</evidence>
<dbReference type="GO" id="GO:0016740">
    <property type="term" value="F:transferase activity"/>
    <property type="evidence" value="ECO:0007669"/>
    <property type="project" value="UniProtKB-KW"/>
</dbReference>
<feature type="compositionally biased region" description="Low complexity" evidence="1">
    <location>
        <begin position="1"/>
        <end position="18"/>
    </location>
</feature>
<dbReference type="Proteomes" id="UP000663525">
    <property type="component" value="Chromosome"/>
</dbReference>
<dbReference type="PANTHER" id="PTHR43196">
    <property type="entry name" value="SULFATE ADENYLYLTRANSFERASE SUBUNIT 2"/>
    <property type="match status" value="1"/>
</dbReference>
<keyword evidence="3" id="KW-0808">Transferase</keyword>
<dbReference type="SUPFAM" id="SSF52402">
    <property type="entry name" value="Adenine nucleotide alpha hydrolases-like"/>
    <property type="match status" value="1"/>
</dbReference>
<reference evidence="3" key="1">
    <citation type="submission" date="2020-11" db="EMBL/GenBank/DDBJ databases">
        <title>Carbohydrate-dependent, anaerobic sulfur respiration: A novel catabolism in halophilic archaea.</title>
        <authorList>
            <person name="Sorokin D.Y."/>
            <person name="Messina E."/>
            <person name="Smedile F."/>
            <person name="La Cono V."/>
            <person name="Hallsworth J.E."/>
            <person name="Yakimov M.M."/>
        </authorList>
    </citation>
    <scope>NUCLEOTIDE SEQUENCE</scope>
    <source>
        <strain evidence="3">HSR12-1</strain>
    </source>
</reference>
<dbReference type="Pfam" id="PF01507">
    <property type="entry name" value="PAPS_reduct"/>
    <property type="match status" value="2"/>
</dbReference>
<gene>
    <name evidence="3" type="primary">cysH</name>
    <name evidence="3" type="ORF">HSR121_1414</name>
</gene>
<dbReference type="InterPro" id="IPR002500">
    <property type="entry name" value="PAPS_reduct_dom"/>
</dbReference>
<dbReference type="InterPro" id="IPR050128">
    <property type="entry name" value="Sulfate_adenylyltrnsfr_sub2"/>
</dbReference>
<organism evidence="3 4">
    <name type="scientific">Halapricum desulfuricans</name>
    <dbReference type="NCBI Taxonomy" id="2841257"/>
    <lineage>
        <taxon>Archaea</taxon>
        <taxon>Methanobacteriati</taxon>
        <taxon>Methanobacteriota</taxon>
        <taxon>Stenosarchaea group</taxon>
        <taxon>Halobacteria</taxon>
        <taxon>Halobacteriales</taxon>
        <taxon>Haloarculaceae</taxon>
        <taxon>Halapricum</taxon>
    </lineage>
</organism>
<name>A0A897MZ74_9EURY</name>
<dbReference type="InterPro" id="IPR014729">
    <property type="entry name" value="Rossmann-like_a/b/a_fold"/>
</dbReference>
<evidence type="ECO:0000259" key="2">
    <source>
        <dbReference type="Pfam" id="PF01507"/>
    </source>
</evidence>
<protein>
    <submittedName>
        <fullName evidence="3">3'-phosphoadenosine 5'-phosphosulfate sulfotransferase (PAPS reductase)/FAD synthetase or related enzyme</fullName>
    </submittedName>
</protein>
<dbReference type="EMBL" id="CP064787">
    <property type="protein sequence ID" value="QSG05757.1"/>
    <property type="molecule type" value="Genomic_DNA"/>
</dbReference>